<dbReference type="EMBL" id="PYLS01000005">
    <property type="protein sequence ID" value="PST83431.1"/>
    <property type="molecule type" value="Genomic_DNA"/>
</dbReference>
<gene>
    <name evidence="5" type="ORF">C7T94_12765</name>
</gene>
<dbReference type="PANTHER" id="PTHR30404">
    <property type="entry name" value="N-ACETYLMURAMOYL-L-ALANINE AMIDASE"/>
    <property type="match status" value="1"/>
</dbReference>
<comment type="catalytic activity">
    <reaction evidence="1">
        <text>Hydrolyzes the link between N-acetylmuramoyl residues and L-amino acid residues in certain cell-wall glycopeptides.</text>
        <dbReference type="EC" id="3.5.1.28"/>
    </reaction>
</comment>
<dbReference type="PANTHER" id="PTHR30404:SF0">
    <property type="entry name" value="N-ACETYLMURAMOYL-L-ALANINE AMIDASE AMIC"/>
    <property type="match status" value="1"/>
</dbReference>
<evidence type="ECO:0000256" key="3">
    <source>
        <dbReference type="ARBA" id="ARBA00022801"/>
    </source>
</evidence>
<accession>A0A2T3HM24</accession>
<reference evidence="5 6" key="1">
    <citation type="submission" date="2018-03" db="EMBL/GenBank/DDBJ databases">
        <authorList>
            <person name="Keele B.F."/>
        </authorList>
    </citation>
    <scope>NUCLEOTIDE SEQUENCE [LARGE SCALE GENOMIC DNA]</scope>
    <source>
        <strain evidence="5 6">YL28-9</strain>
    </source>
</reference>
<evidence type="ECO:0000313" key="5">
    <source>
        <dbReference type="EMBL" id="PST83431.1"/>
    </source>
</evidence>
<dbReference type="Gene3D" id="3.40.630.40">
    <property type="entry name" value="Zn-dependent exopeptidases"/>
    <property type="match status" value="1"/>
</dbReference>
<protein>
    <recommendedName>
        <fullName evidence="2">N-acetylmuramoyl-L-alanine amidase</fullName>
        <ecNumber evidence="2">3.5.1.28</ecNumber>
    </recommendedName>
</protein>
<evidence type="ECO:0000313" key="6">
    <source>
        <dbReference type="Proteomes" id="UP000240912"/>
    </source>
</evidence>
<evidence type="ECO:0000256" key="1">
    <source>
        <dbReference type="ARBA" id="ARBA00001561"/>
    </source>
</evidence>
<evidence type="ECO:0000259" key="4">
    <source>
        <dbReference type="SMART" id="SM00646"/>
    </source>
</evidence>
<dbReference type="Proteomes" id="UP000240912">
    <property type="component" value="Unassembled WGS sequence"/>
</dbReference>
<keyword evidence="3" id="KW-0378">Hydrolase</keyword>
<comment type="caution">
    <text evidence="5">The sequence shown here is derived from an EMBL/GenBank/DDBJ whole genome shotgun (WGS) entry which is preliminary data.</text>
</comment>
<dbReference type="SMART" id="SM00646">
    <property type="entry name" value="Ami_3"/>
    <property type="match status" value="1"/>
</dbReference>
<dbReference type="GO" id="GO:0008745">
    <property type="term" value="F:N-acetylmuramoyl-L-alanine amidase activity"/>
    <property type="evidence" value="ECO:0007669"/>
    <property type="project" value="UniProtKB-EC"/>
</dbReference>
<keyword evidence="6" id="KW-1185">Reference proteome</keyword>
<dbReference type="InterPro" id="IPR050695">
    <property type="entry name" value="N-acetylmuramoyl_amidase_3"/>
</dbReference>
<dbReference type="CDD" id="cd02696">
    <property type="entry name" value="MurNAc-LAA"/>
    <property type="match status" value="1"/>
</dbReference>
<dbReference type="GO" id="GO:0009253">
    <property type="term" value="P:peptidoglycan catabolic process"/>
    <property type="evidence" value="ECO:0007669"/>
    <property type="project" value="InterPro"/>
</dbReference>
<evidence type="ECO:0000256" key="2">
    <source>
        <dbReference type="ARBA" id="ARBA00011901"/>
    </source>
</evidence>
<organism evidence="5 6">
    <name type="scientific">Pedobacter yulinensis</name>
    <dbReference type="NCBI Taxonomy" id="2126353"/>
    <lineage>
        <taxon>Bacteria</taxon>
        <taxon>Pseudomonadati</taxon>
        <taxon>Bacteroidota</taxon>
        <taxon>Sphingobacteriia</taxon>
        <taxon>Sphingobacteriales</taxon>
        <taxon>Sphingobacteriaceae</taxon>
        <taxon>Pedobacter</taxon>
    </lineage>
</organism>
<dbReference type="InterPro" id="IPR002508">
    <property type="entry name" value="MurNAc-LAA_cat"/>
</dbReference>
<proteinExistence type="predicted"/>
<name>A0A2T3HM24_9SPHI</name>
<dbReference type="OrthoDB" id="9806267at2"/>
<dbReference type="Pfam" id="PF01520">
    <property type="entry name" value="Amidase_3"/>
    <property type="match status" value="1"/>
</dbReference>
<dbReference type="GO" id="GO:0030288">
    <property type="term" value="C:outer membrane-bounded periplasmic space"/>
    <property type="evidence" value="ECO:0007669"/>
    <property type="project" value="TreeGrafter"/>
</dbReference>
<dbReference type="SUPFAM" id="SSF53187">
    <property type="entry name" value="Zn-dependent exopeptidases"/>
    <property type="match status" value="1"/>
</dbReference>
<dbReference type="EC" id="3.5.1.28" evidence="2"/>
<dbReference type="AlphaFoldDB" id="A0A2T3HM24"/>
<sequence length="308" mass="34136">MLNQKRSKLMKNIPLPGLNKLFGLVFLALSAFTSVNQSVAQDYKLKTIVVDAGHGGKDGATHGEYSTEKAVALQVALKLGKAIEEKLPGVRVVYTRTEDVFVPLYERIGLANKVNADLFISIHCNDMPLRASTVITGYKKGKGGSRIPIRQTTYRKSTSTKGTETFVSGSGRLSEQDEVIKRENAAMLLEKDYEKNYEGLEDQNPENDIIVSLMKKNNRVQSLKVAKFMQDEYIRVGRVNRGVQEKSLAVLARAGMPAVLTEIGFISNPEEEEYMNSAEGQDEIVTCLVNAIKSYQNSVETKPIQVQN</sequence>
<feature type="domain" description="MurNAc-LAA" evidence="4">
    <location>
        <begin position="108"/>
        <end position="293"/>
    </location>
</feature>